<dbReference type="InterPro" id="IPR001313">
    <property type="entry name" value="Pumilio_RNA-bd_rpt"/>
</dbReference>
<dbReference type="PROSITE" id="PS50303">
    <property type="entry name" value="PUM_HD"/>
    <property type="match status" value="1"/>
</dbReference>
<feature type="region of interest" description="Disordered" evidence="3">
    <location>
        <begin position="180"/>
        <end position="210"/>
    </location>
</feature>
<dbReference type="Proteomes" id="UP001497383">
    <property type="component" value="Chromosome 3"/>
</dbReference>
<dbReference type="SMART" id="SM00025">
    <property type="entry name" value="Pumilio"/>
    <property type="match status" value="8"/>
</dbReference>
<organism evidence="5 6">
    <name type="scientific">Lodderomyces beijingensis</name>
    <dbReference type="NCBI Taxonomy" id="1775926"/>
    <lineage>
        <taxon>Eukaryota</taxon>
        <taxon>Fungi</taxon>
        <taxon>Dikarya</taxon>
        <taxon>Ascomycota</taxon>
        <taxon>Saccharomycotina</taxon>
        <taxon>Pichiomycetes</taxon>
        <taxon>Debaryomycetaceae</taxon>
        <taxon>Candida/Lodderomyces clade</taxon>
        <taxon>Lodderomyces</taxon>
    </lineage>
</organism>
<evidence type="ECO:0000259" key="4">
    <source>
        <dbReference type="PROSITE" id="PS50303"/>
    </source>
</evidence>
<gene>
    <name evidence="5" type="ORF">LODBEIA_P22900</name>
</gene>
<feature type="compositionally biased region" description="Polar residues" evidence="3">
    <location>
        <begin position="192"/>
        <end position="210"/>
    </location>
</feature>
<feature type="compositionally biased region" description="Low complexity" evidence="3">
    <location>
        <begin position="1"/>
        <end position="18"/>
    </location>
</feature>
<name>A0ABP0ZIU5_9ASCO</name>
<dbReference type="RefSeq" id="XP_066829228.1">
    <property type="nucleotide sequence ID" value="XM_066972273.1"/>
</dbReference>
<dbReference type="Gene3D" id="1.25.10.10">
    <property type="entry name" value="Leucine-rich Repeat Variant"/>
    <property type="match status" value="1"/>
</dbReference>
<feature type="compositionally biased region" description="Basic residues" evidence="3">
    <location>
        <begin position="456"/>
        <end position="468"/>
    </location>
</feature>
<feature type="compositionally biased region" description="Basic residues" evidence="3">
    <location>
        <begin position="412"/>
        <end position="427"/>
    </location>
</feature>
<feature type="region of interest" description="Disordered" evidence="3">
    <location>
        <begin position="532"/>
        <end position="567"/>
    </location>
</feature>
<dbReference type="InterPro" id="IPR033712">
    <property type="entry name" value="Pumilio_RNA-bd"/>
</dbReference>
<feature type="compositionally biased region" description="Polar residues" evidence="3">
    <location>
        <begin position="36"/>
        <end position="45"/>
    </location>
</feature>
<evidence type="ECO:0000256" key="2">
    <source>
        <dbReference type="PROSITE-ProRule" id="PRU00317"/>
    </source>
</evidence>
<dbReference type="SUPFAM" id="SSF48371">
    <property type="entry name" value="ARM repeat"/>
    <property type="match status" value="1"/>
</dbReference>
<feature type="compositionally biased region" description="Basic and acidic residues" evidence="3">
    <location>
        <begin position="46"/>
        <end position="55"/>
    </location>
</feature>
<feature type="compositionally biased region" description="Acidic residues" evidence="3">
    <location>
        <begin position="87"/>
        <end position="96"/>
    </location>
</feature>
<dbReference type="PANTHER" id="PTHR12537:SF13">
    <property type="entry name" value="PUMILIO HOMOLOGY DOMAIN FAMILY MEMBER 4"/>
    <property type="match status" value="1"/>
</dbReference>
<evidence type="ECO:0000256" key="3">
    <source>
        <dbReference type="SAM" id="MobiDB-lite"/>
    </source>
</evidence>
<dbReference type="EMBL" id="OZ022407">
    <property type="protein sequence ID" value="CAK9437912.1"/>
    <property type="molecule type" value="Genomic_DNA"/>
</dbReference>
<keyword evidence="6" id="KW-1185">Reference proteome</keyword>
<feature type="compositionally biased region" description="Low complexity" evidence="3">
    <location>
        <begin position="394"/>
        <end position="411"/>
    </location>
</feature>
<reference evidence="5 6" key="1">
    <citation type="submission" date="2024-03" db="EMBL/GenBank/DDBJ databases">
        <authorList>
            <person name="Brejova B."/>
        </authorList>
    </citation>
    <scope>NUCLEOTIDE SEQUENCE [LARGE SCALE GENOMIC DNA]</scope>
    <source>
        <strain evidence="5 6">CBS 14171</strain>
    </source>
</reference>
<protein>
    <recommendedName>
        <fullName evidence="4">PUM-HD domain-containing protein</fullName>
    </recommendedName>
</protein>
<sequence>MSLSSRSVSVSASSTATTPIDTQAPKAKNGLRSASVAGSSFFNKSLQDEPPKSESGDAEIPAAPPVPDNNNKNNEGGEEEEKKQNDDGDGDDDGEETGDKDIDIVAAIRNLNLVDVDDDEVALIEEHDDLNNPATATATATAGNGGTHRHFKPYNAQGVGLGSGRSSSFSTAAHGANWRNDTSGAASGADLRNTSSGSSEGFLSDASSGGNNFTSFIKPIAADSKDGDANGIHLPQPTERSGGGQFIPPHMQPHHPHHHLPPPINVHMSSHMHPGVPPPPPPPPPPPFSPFSPAPPMAHPQDSHPPGPPGPPGPPHHHHPMLPYQYHAGGPPGEFPSFDMNASGMPPAAMQHASGSVWNSAPPPPPPPLSHPPSSLPPGQVMGSGLNSPGQLYQQQQQQQQLHHQQQQQQQHQHHHQHPHPPSHFPRHGQNLNGPNFHQQPRNGQFGFHEGGGGKRFARNGNNHRNRNGAKFNNQQQQQFQSNQFRRGEDARKYADAKIYDFEGSLLSLCTDQHGCRFLQREIEEEQKRILQKSKASVKEGEGEEGEGEVKGEEGENKKEGVKDDSTKQVKIENEVATMLFKEVYFNVVELMMDPFGNYLIQKLVECITSEQKLQLIEIAQGDLVRISLDSHGTRALQKFIHCLSNDNSDEKEDDKDDDNQSEQKIKQILIASFSNDVITLSRDLNGNHVIQKCLKKLRGKSKTDSKPDNQFIFDTCLANSELVACHRHGCCVLQRCLDYGTKAQIKQMSTGLSAHVATFTIDPYANYVVQYVLTHGDPESIDVILNHLKSNFYTLSMHKFGSNVIERSLRISSNDESGRLKVKDEMIQVLLNNLTSKQFHDILNDAYGNYVLQTCLDVANLEDLQKLSNVLMPFLPEIKSTPHGRRILNKLS</sequence>
<dbReference type="PANTHER" id="PTHR12537">
    <property type="entry name" value="RNA BINDING PROTEIN PUMILIO-RELATED"/>
    <property type="match status" value="1"/>
</dbReference>
<evidence type="ECO:0000313" key="6">
    <source>
        <dbReference type="Proteomes" id="UP001497383"/>
    </source>
</evidence>
<feature type="compositionally biased region" description="Basic and acidic residues" evidence="3">
    <location>
        <begin position="548"/>
        <end position="567"/>
    </location>
</feature>
<dbReference type="InterPro" id="IPR011989">
    <property type="entry name" value="ARM-like"/>
</dbReference>
<feature type="repeat" description="Pumilio" evidence="2">
    <location>
        <begin position="583"/>
        <end position="618"/>
    </location>
</feature>
<dbReference type="InterPro" id="IPR033133">
    <property type="entry name" value="PUM-HD"/>
</dbReference>
<feature type="repeat" description="Pumilio" evidence="2">
    <location>
        <begin position="788"/>
        <end position="829"/>
    </location>
</feature>
<feature type="domain" description="PUM-HD" evidence="4">
    <location>
        <begin position="480"/>
        <end position="893"/>
    </location>
</feature>
<keyword evidence="1" id="KW-0677">Repeat</keyword>
<feature type="repeat" description="Pumilio" evidence="2">
    <location>
        <begin position="673"/>
        <end position="715"/>
    </location>
</feature>
<proteinExistence type="predicted"/>
<accession>A0ABP0ZIU5</accession>
<feature type="compositionally biased region" description="Pro residues" evidence="3">
    <location>
        <begin position="361"/>
        <end position="376"/>
    </location>
</feature>
<evidence type="ECO:0000313" key="5">
    <source>
        <dbReference type="EMBL" id="CAK9437912.1"/>
    </source>
</evidence>
<feature type="region of interest" description="Disordered" evidence="3">
    <location>
        <begin position="1"/>
        <end position="101"/>
    </location>
</feature>
<feature type="compositionally biased region" description="Low complexity" evidence="3">
    <location>
        <begin position="472"/>
        <end position="485"/>
    </location>
</feature>
<dbReference type="CDD" id="cd07920">
    <property type="entry name" value="Pumilio"/>
    <property type="match status" value="1"/>
</dbReference>
<dbReference type="Pfam" id="PF00806">
    <property type="entry name" value="PUF"/>
    <property type="match status" value="8"/>
</dbReference>
<feature type="repeat" description="Pumilio" evidence="2">
    <location>
        <begin position="752"/>
        <end position="787"/>
    </location>
</feature>
<evidence type="ECO:0000256" key="1">
    <source>
        <dbReference type="ARBA" id="ARBA00022737"/>
    </source>
</evidence>
<dbReference type="GeneID" id="92207486"/>
<feature type="compositionally biased region" description="Polar residues" evidence="3">
    <location>
        <begin position="430"/>
        <end position="443"/>
    </location>
</feature>
<dbReference type="PROSITE" id="PS50302">
    <property type="entry name" value="PUM"/>
    <property type="match status" value="5"/>
</dbReference>
<feature type="repeat" description="Pumilio" evidence="2">
    <location>
        <begin position="834"/>
        <end position="870"/>
    </location>
</feature>
<feature type="compositionally biased region" description="Pro residues" evidence="3">
    <location>
        <begin position="275"/>
        <end position="314"/>
    </location>
</feature>
<feature type="region of interest" description="Disordered" evidence="3">
    <location>
        <begin position="222"/>
        <end position="489"/>
    </location>
</feature>
<dbReference type="InterPro" id="IPR016024">
    <property type="entry name" value="ARM-type_fold"/>
</dbReference>